<keyword evidence="1" id="KW-0812">Transmembrane</keyword>
<evidence type="ECO:0000256" key="1">
    <source>
        <dbReference type="SAM" id="Phobius"/>
    </source>
</evidence>
<evidence type="ECO:0000313" key="3">
    <source>
        <dbReference type="Proteomes" id="UP000215767"/>
    </source>
</evidence>
<gene>
    <name evidence="2" type="ORF">CAL28_16945</name>
</gene>
<protein>
    <submittedName>
        <fullName evidence="2">Uncharacterized protein</fullName>
    </submittedName>
</protein>
<sequence length="63" mass="6402">MSYGQAAGAGAAGGAIGGLIVAALINMDVGKIFYRPMPNDPAFIQKLTQLTKEAKPIPSAQGN</sequence>
<dbReference type="Proteomes" id="UP000215767">
    <property type="component" value="Unassembled WGS sequence"/>
</dbReference>
<evidence type="ECO:0000313" key="2">
    <source>
        <dbReference type="EMBL" id="OZI63419.1"/>
    </source>
</evidence>
<keyword evidence="1" id="KW-1133">Transmembrane helix</keyword>
<feature type="transmembrane region" description="Helical" evidence="1">
    <location>
        <begin position="6"/>
        <end position="27"/>
    </location>
</feature>
<organism evidence="2 3">
    <name type="scientific">Bordetella genomosp. 11</name>
    <dbReference type="NCBI Taxonomy" id="1416808"/>
    <lineage>
        <taxon>Bacteria</taxon>
        <taxon>Pseudomonadati</taxon>
        <taxon>Pseudomonadota</taxon>
        <taxon>Betaproteobacteria</taxon>
        <taxon>Burkholderiales</taxon>
        <taxon>Alcaligenaceae</taxon>
        <taxon>Bordetella</taxon>
    </lineage>
</organism>
<name>A0A261UNG8_9BORD</name>
<comment type="caution">
    <text evidence="2">The sequence shown here is derived from an EMBL/GenBank/DDBJ whole genome shotgun (WGS) entry which is preliminary data.</text>
</comment>
<accession>A0A261UNG8</accession>
<reference evidence="3" key="1">
    <citation type="submission" date="2017-05" db="EMBL/GenBank/DDBJ databases">
        <title>Complete and WGS of Bordetella genogroups.</title>
        <authorList>
            <person name="Spilker T."/>
            <person name="Lipuma J."/>
        </authorList>
    </citation>
    <scope>NUCLEOTIDE SEQUENCE [LARGE SCALE GENOMIC DNA]</scope>
    <source>
        <strain evidence="3">AU8856</strain>
    </source>
</reference>
<proteinExistence type="predicted"/>
<keyword evidence="1" id="KW-0472">Membrane</keyword>
<dbReference type="EMBL" id="NEVS01000004">
    <property type="protein sequence ID" value="OZI63419.1"/>
    <property type="molecule type" value="Genomic_DNA"/>
</dbReference>
<keyword evidence="3" id="KW-1185">Reference proteome</keyword>
<dbReference type="AlphaFoldDB" id="A0A261UNG8"/>